<reference evidence="1" key="2">
    <citation type="submission" date="2022-04" db="EMBL/GenBank/DDBJ databases">
        <title>Complete Genome Sequence of Flavobacterium sediminilitoris YSM-43, Isolated from a Tidal Sediment.</title>
        <authorList>
            <person name="Lee P.A."/>
        </authorList>
    </citation>
    <scope>NUCLEOTIDE SEQUENCE</scope>
    <source>
        <strain evidence="1">YSM-43</strain>
    </source>
</reference>
<name>A0ABY4HHJ8_9FLAO</name>
<sequence length="252" mass="28069">MKKILTLVSAIALVFTSCSKDDDSVVDEAENILLKKTILTEGGNTETYDWTYDGNKLVSNISNDGSKLLYTYTGDLLTKIEEFDGASLEFTTNYFYNNGKLVSMEEISTGSSQKERTDYTYNSDGTVSFTKYAIVIATNATSTINNGKLFFANNNVIKREEISTYSTITTTYLYDDKKNPFMNVVGLDKLFDEPRSSKNNVVKETEVVENTSGGTTNTYITTNVYTYNANGYPITVVETQQSGDVASYQLLY</sequence>
<reference evidence="1" key="1">
    <citation type="submission" date="2021-12" db="EMBL/GenBank/DDBJ databases">
        <authorList>
            <person name="Cha I.-T."/>
            <person name="Lee K.-E."/>
            <person name="Park S.-J."/>
        </authorList>
    </citation>
    <scope>NUCLEOTIDE SEQUENCE</scope>
    <source>
        <strain evidence="1">YSM-43</strain>
    </source>
</reference>
<proteinExistence type="predicted"/>
<evidence type="ECO:0000313" key="1">
    <source>
        <dbReference type="EMBL" id="UOX32178.1"/>
    </source>
</evidence>
<keyword evidence="2" id="KW-1185">Reference proteome</keyword>
<evidence type="ECO:0000313" key="2">
    <source>
        <dbReference type="Proteomes" id="UP000830454"/>
    </source>
</evidence>
<dbReference type="EMBL" id="CP090145">
    <property type="protein sequence ID" value="UOX32178.1"/>
    <property type="molecule type" value="Genomic_DNA"/>
</dbReference>
<accession>A0ABY4HHJ8</accession>
<evidence type="ECO:0008006" key="3">
    <source>
        <dbReference type="Google" id="ProtNLM"/>
    </source>
</evidence>
<dbReference type="PROSITE" id="PS51257">
    <property type="entry name" value="PROKAR_LIPOPROTEIN"/>
    <property type="match status" value="1"/>
</dbReference>
<dbReference type="RefSeq" id="WP_246914664.1">
    <property type="nucleotide sequence ID" value="NZ_CP090145.1"/>
</dbReference>
<protein>
    <recommendedName>
        <fullName evidence="3">YD repeat-containing protein</fullName>
    </recommendedName>
</protein>
<dbReference type="Proteomes" id="UP000830454">
    <property type="component" value="Chromosome"/>
</dbReference>
<organism evidence="1 2">
    <name type="scientific">Flavobacterium sediminilitoris</name>
    <dbReference type="NCBI Taxonomy" id="2024526"/>
    <lineage>
        <taxon>Bacteria</taxon>
        <taxon>Pseudomonadati</taxon>
        <taxon>Bacteroidota</taxon>
        <taxon>Flavobacteriia</taxon>
        <taxon>Flavobacteriales</taxon>
        <taxon>Flavobacteriaceae</taxon>
        <taxon>Flavobacterium</taxon>
    </lineage>
</organism>
<gene>
    <name evidence="1" type="ORF">LXD69_08920</name>
</gene>